<organism evidence="1 2">
    <name type="scientific">Cardiobacterium valvarum</name>
    <dbReference type="NCBI Taxonomy" id="194702"/>
    <lineage>
        <taxon>Bacteria</taxon>
        <taxon>Pseudomonadati</taxon>
        <taxon>Pseudomonadota</taxon>
        <taxon>Gammaproteobacteria</taxon>
        <taxon>Cardiobacteriales</taxon>
        <taxon>Cardiobacteriaceae</taxon>
        <taxon>Cardiobacterium</taxon>
    </lineage>
</organism>
<dbReference type="Proteomes" id="UP000254572">
    <property type="component" value="Unassembled WGS sequence"/>
</dbReference>
<dbReference type="EMBL" id="UFUW01000001">
    <property type="protein sequence ID" value="SUX24504.1"/>
    <property type="molecule type" value="Genomic_DNA"/>
</dbReference>
<keyword evidence="2" id="KW-1185">Reference proteome</keyword>
<dbReference type="AlphaFoldDB" id="A0A381EBV5"/>
<evidence type="ECO:0000313" key="2">
    <source>
        <dbReference type="Proteomes" id="UP000254572"/>
    </source>
</evidence>
<name>A0A381EBV5_9GAMM</name>
<sequence length="181" mass="21128">MAKLIKNFFGSELVVTDETNYITLDEIGDVECWDKRPDYLLGEWRGEGREGKAGWRPISRPDLGLNFEEHDKFSEYVRTHWCFPITSLTVEPFQEPDFRVPPARLIEWYGRKVEVPQWAGYLALQPQTRVEGEKVYPLVAYELEPDWLDERWCEGRLSLTVAYVITPSVKPGNSLMTLRMI</sequence>
<proteinExistence type="predicted"/>
<accession>A0A381EBV5</accession>
<gene>
    <name evidence="1" type="ORF">NCTC13294_01907</name>
</gene>
<dbReference type="OrthoDB" id="9894140at2"/>
<protein>
    <submittedName>
        <fullName evidence="1">Uncharacterized protein</fullName>
    </submittedName>
</protein>
<evidence type="ECO:0000313" key="1">
    <source>
        <dbReference type="EMBL" id="SUX24504.1"/>
    </source>
</evidence>
<reference evidence="1 2" key="1">
    <citation type="submission" date="2018-06" db="EMBL/GenBank/DDBJ databases">
        <authorList>
            <consortium name="Pathogen Informatics"/>
            <person name="Doyle S."/>
        </authorList>
    </citation>
    <scope>NUCLEOTIDE SEQUENCE [LARGE SCALE GENOMIC DNA]</scope>
    <source>
        <strain evidence="1 2">NCTC13294</strain>
    </source>
</reference>
<dbReference type="RefSeq" id="WP_115612100.1">
    <property type="nucleotide sequence ID" value="NZ_JBHLZC010000003.1"/>
</dbReference>